<dbReference type="GO" id="GO:0046872">
    <property type="term" value="F:metal ion binding"/>
    <property type="evidence" value="ECO:0007669"/>
    <property type="project" value="InterPro"/>
</dbReference>
<reference evidence="2 3" key="1">
    <citation type="submission" date="2017-07" db="EMBL/GenBank/DDBJ databases">
        <title>Draft whole genome sequences of clinical Proprionibacteriaceae strains.</title>
        <authorList>
            <person name="Bernier A.-M."/>
            <person name="Bernard K."/>
            <person name="Domingo M.-C."/>
        </authorList>
    </citation>
    <scope>NUCLEOTIDE SEQUENCE [LARGE SCALE GENOMIC DNA]</scope>
    <source>
        <strain evidence="2 3">NML 130396</strain>
    </source>
</reference>
<evidence type="ECO:0000259" key="1">
    <source>
        <dbReference type="Pfam" id="PF01223"/>
    </source>
</evidence>
<dbReference type="Proteomes" id="UP000216311">
    <property type="component" value="Unassembled WGS sequence"/>
</dbReference>
<sequence length="68" mass="7957">MVRVDGSPVIDYTHFSLAQSRKRRFARWVAWNVDGGSLQKLDRSREKFRLDPRVDGKFQVGDELYADN</sequence>
<dbReference type="GO" id="GO:0003676">
    <property type="term" value="F:nucleic acid binding"/>
    <property type="evidence" value="ECO:0007669"/>
    <property type="project" value="InterPro"/>
</dbReference>
<proteinExistence type="predicted"/>
<name>A0A255HBS3_9ACTN</name>
<dbReference type="InterPro" id="IPR044929">
    <property type="entry name" value="DNA/RNA_non-sp_Endonuclease_sf"/>
</dbReference>
<dbReference type="GO" id="GO:0016787">
    <property type="term" value="F:hydrolase activity"/>
    <property type="evidence" value="ECO:0007669"/>
    <property type="project" value="InterPro"/>
</dbReference>
<dbReference type="Gene3D" id="3.40.570.10">
    <property type="entry name" value="Extracellular Endonuclease, subunit A"/>
    <property type="match status" value="1"/>
</dbReference>
<dbReference type="AlphaFoldDB" id="A0A255HBS3"/>
<dbReference type="SUPFAM" id="SSF54060">
    <property type="entry name" value="His-Me finger endonucleases"/>
    <property type="match status" value="1"/>
</dbReference>
<dbReference type="InterPro" id="IPR001604">
    <property type="entry name" value="Endo_G_ENPP1-like_dom"/>
</dbReference>
<keyword evidence="3" id="KW-1185">Reference proteome</keyword>
<dbReference type="Pfam" id="PF01223">
    <property type="entry name" value="Endonuclease_NS"/>
    <property type="match status" value="1"/>
</dbReference>
<comment type="caution">
    <text evidence="2">The sequence shown here is derived from an EMBL/GenBank/DDBJ whole genome shotgun (WGS) entry which is preliminary data.</text>
</comment>
<dbReference type="OrthoDB" id="104542at2"/>
<protein>
    <recommendedName>
        <fullName evidence="1">DNA/RNA non-specific endonuclease/pyrophosphatase/phosphodiesterase domain-containing protein</fullName>
    </recommendedName>
</protein>
<dbReference type="InterPro" id="IPR044925">
    <property type="entry name" value="His-Me_finger_sf"/>
</dbReference>
<evidence type="ECO:0000313" key="3">
    <source>
        <dbReference type="Proteomes" id="UP000216311"/>
    </source>
</evidence>
<evidence type="ECO:0000313" key="2">
    <source>
        <dbReference type="EMBL" id="OYO25055.1"/>
    </source>
</evidence>
<feature type="domain" description="DNA/RNA non-specific endonuclease/pyrophosphatase/phosphodiesterase" evidence="1">
    <location>
        <begin position="5"/>
        <end position="66"/>
    </location>
</feature>
<organism evidence="2 3">
    <name type="scientific">Enemella dayhoffiae</name>
    <dbReference type="NCBI Taxonomy" id="2016507"/>
    <lineage>
        <taxon>Bacteria</taxon>
        <taxon>Bacillati</taxon>
        <taxon>Actinomycetota</taxon>
        <taxon>Actinomycetes</taxon>
        <taxon>Propionibacteriales</taxon>
        <taxon>Propionibacteriaceae</taxon>
        <taxon>Enemella</taxon>
    </lineage>
</organism>
<dbReference type="EMBL" id="NMVQ01000001">
    <property type="protein sequence ID" value="OYO25055.1"/>
    <property type="molecule type" value="Genomic_DNA"/>
</dbReference>
<accession>A0A255HBS3</accession>
<gene>
    <name evidence="2" type="ORF">CGZ93_00895</name>
</gene>